<gene>
    <name evidence="1" type="ORF">D7B24_002826</name>
</gene>
<evidence type="ECO:0000313" key="1">
    <source>
        <dbReference type="EMBL" id="RNJ52845.1"/>
    </source>
</evidence>
<dbReference type="STRING" id="1051616.A0A3M9XY45"/>
<comment type="caution">
    <text evidence="1">The sequence shown here is derived from an EMBL/GenBank/DDBJ whole genome shotgun (WGS) entry which is preliminary data.</text>
</comment>
<dbReference type="Pfam" id="PF07350">
    <property type="entry name" value="Gig2-like"/>
    <property type="match status" value="1"/>
</dbReference>
<dbReference type="SUPFAM" id="SSF51197">
    <property type="entry name" value="Clavaminate synthase-like"/>
    <property type="match status" value="1"/>
</dbReference>
<dbReference type="GeneID" id="39606515"/>
<name>A0A3M9XY45_9PEZI</name>
<dbReference type="EMBL" id="RBVV01000172">
    <property type="protein sequence ID" value="RNJ52845.1"/>
    <property type="molecule type" value="Genomic_DNA"/>
</dbReference>
<accession>A0A3M9XY45</accession>
<evidence type="ECO:0000313" key="2">
    <source>
        <dbReference type="Proteomes" id="UP000267145"/>
    </source>
</evidence>
<dbReference type="AlphaFoldDB" id="A0A3M9XY45"/>
<dbReference type="InterPro" id="IPR010856">
    <property type="entry name" value="Gig2-like"/>
</dbReference>
<reference evidence="1 2" key="1">
    <citation type="submission" date="2018-10" db="EMBL/GenBank/DDBJ databases">
        <title>Genome sequence of Verticillium nonalfalfae VnAa140.</title>
        <authorList>
            <person name="Stajich J.E."/>
            <person name="Kasson M.T."/>
        </authorList>
    </citation>
    <scope>NUCLEOTIDE SEQUENCE [LARGE SCALE GENOMIC DNA]</scope>
    <source>
        <strain evidence="1 2">VnAa140</strain>
    </source>
</reference>
<dbReference type="PANTHER" id="PTHR30613:SF1">
    <property type="entry name" value="DUF1479 DOMAIN PROTEIN (AFU_ORTHOLOGUE AFUA_5G09280)"/>
    <property type="match status" value="1"/>
</dbReference>
<sequence>MSAITRCSRLQPASIRLGLSQSQRRFAGAEATASARKEGDISSVFRSLSGADDEALPTRFADVKGALLSRSPSRNALHASWNRLLERLRVETEEIKANRNTIVPEIPFSDLANPSPSFNEAFRKRGLAVVRQVVPEEEARSYKTEVEKYIAANPSTKAFPPHDPQVFELYWSKSQLAARSHANMLKTQKFLMSYWHSKDANAEFSSDQPLTYADRLRIRQPGDAGFALGPHVDGGSVERWEDDGYGKGHVYDKVFEGSWEEFDPWETSTRLDAVSDLYNGAGACSMFRMFQGWLSMSHTGPKEGTLLVNPLFNLATAYYLLRPFFTPKALPAHNSATGEGEQVYQPAFLDPSNWKLEDSVTSTFQGAWPGSGQELNHGWHPHLNLPFTMVHVPRIKPGDYVAWHCDTIHAVDKVHQGTGDSSVLYIPACPTTRPSLDYVRRQRDAFEAGIPPPDFPGGLGESEHRGRPGVQDFHSMADSAARKAAGFAAFDAAASATQAEKDLLQYGNKVMGLSR</sequence>
<evidence type="ECO:0008006" key="3">
    <source>
        <dbReference type="Google" id="ProtNLM"/>
    </source>
</evidence>
<protein>
    <recommendedName>
        <fullName evidence="3">DUF1479 domain protein</fullName>
    </recommendedName>
</protein>
<dbReference type="InterPro" id="IPR027443">
    <property type="entry name" value="IPNS-like_sf"/>
</dbReference>
<dbReference type="Gene3D" id="2.60.120.330">
    <property type="entry name" value="B-lactam Antibiotic, Isopenicillin N Synthase, Chain"/>
    <property type="match status" value="1"/>
</dbReference>
<dbReference type="PANTHER" id="PTHR30613">
    <property type="entry name" value="UNCHARACTERIZED PROTEIN YBIU-RELATED"/>
    <property type="match status" value="1"/>
</dbReference>
<proteinExistence type="predicted"/>
<organism evidence="1 2">
    <name type="scientific">Verticillium nonalfalfae</name>
    <dbReference type="NCBI Taxonomy" id="1051616"/>
    <lineage>
        <taxon>Eukaryota</taxon>
        <taxon>Fungi</taxon>
        <taxon>Dikarya</taxon>
        <taxon>Ascomycota</taxon>
        <taxon>Pezizomycotina</taxon>
        <taxon>Sordariomycetes</taxon>
        <taxon>Hypocreomycetidae</taxon>
        <taxon>Glomerellales</taxon>
        <taxon>Plectosphaerellaceae</taxon>
        <taxon>Verticillium</taxon>
    </lineage>
</organism>
<dbReference type="RefSeq" id="XP_028491003.1">
    <property type="nucleotide sequence ID" value="XM_028637023.1"/>
</dbReference>
<keyword evidence="2" id="KW-1185">Reference proteome</keyword>
<dbReference type="Proteomes" id="UP000267145">
    <property type="component" value="Unassembled WGS sequence"/>
</dbReference>